<dbReference type="PROSITE" id="PS51257">
    <property type="entry name" value="PROKAR_LIPOPROTEIN"/>
    <property type="match status" value="1"/>
</dbReference>
<dbReference type="RefSeq" id="WP_187009324.1">
    <property type="nucleotide sequence ID" value="NZ_JACRUI010000001.1"/>
</dbReference>
<protein>
    <submittedName>
        <fullName evidence="2">Uncharacterized protein</fullName>
    </submittedName>
</protein>
<name>A0ABR7J5H6_9FLAO</name>
<feature type="signal peptide" evidence="1">
    <location>
        <begin position="1"/>
        <end position="20"/>
    </location>
</feature>
<gene>
    <name evidence="2" type="ORF">H8R23_05070</name>
</gene>
<reference evidence="2 3" key="1">
    <citation type="submission" date="2020-08" db="EMBL/GenBank/DDBJ databases">
        <title>Description of novel Flavobacterium F-380 isolate.</title>
        <authorList>
            <person name="Saticioglu I.B."/>
            <person name="Duman M."/>
            <person name="Altun S."/>
        </authorList>
    </citation>
    <scope>NUCLEOTIDE SEQUENCE [LARGE SCALE GENOMIC DNA]</scope>
    <source>
        <strain evidence="2 3">F-380</strain>
    </source>
</reference>
<evidence type="ECO:0000256" key="1">
    <source>
        <dbReference type="SAM" id="SignalP"/>
    </source>
</evidence>
<feature type="chain" id="PRO_5047012893" evidence="1">
    <location>
        <begin position="21"/>
        <end position="134"/>
    </location>
</feature>
<sequence>MKKVSLILLAAISLSLTSCWDFNREQKFKDAENNGKSVLIEAEGSRRALIETAKAENESATLQAEAKIKIAKAEAQAEIERAYGVAKANEIIGNSLKGNSEYLKYLQIEAIKNSKGSKVYIPTEAGLPILEARK</sequence>
<evidence type="ECO:0000313" key="2">
    <source>
        <dbReference type="EMBL" id="MBC5840769.1"/>
    </source>
</evidence>
<organism evidence="2 3">
    <name type="scientific">Flavobacterium kayseriense</name>
    <dbReference type="NCBI Taxonomy" id="2764714"/>
    <lineage>
        <taxon>Bacteria</taxon>
        <taxon>Pseudomonadati</taxon>
        <taxon>Bacteroidota</taxon>
        <taxon>Flavobacteriia</taxon>
        <taxon>Flavobacteriales</taxon>
        <taxon>Flavobacteriaceae</taxon>
        <taxon>Flavobacterium</taxon>
    </lineage>
</organism>
<accession>A0ABR7J5H6</accession>
<keyword evidence="1" id="KW-0732">Signal</keyword>
<dbReference type="EMBL" id="JACRUJ010000001">
    <property type="protein sequence ID" value="MBC5840769.1"/>
    <property type="molecule type" value="Genomic_DNA"/>
</dbReference>
<evidence type="ECO:0000313" key="3">
    <source>
        <dbReference type="Proteomes" id="UP000629963"/>
    </source>
</evidence>
<keyword evidence="3" id="KW-1185">Reference proteome</keyword>
<comment type="caution">
    <text evidence="2">The sequence shown here is derived from an EMBL/GenBank/DDBJ whole genome shotgun (WGS) entry which is preliminary data.</text>
</comment>
<dbReference type="Proteomes" id="UP000629963">
    <property type="component" value="Unassembled WGS sequence"/>
</dbReference>
<proteinExistence type="predicted"/>